<evidence type="ECO:0000313" key="1">
    <source>
        <dbReference type="EMBL" id="HIZ90204.1"/>
    </source>
</evidence>
<gene>
    <name evidence="1" type="ORF">H9804_09670</name>
</gene>
<accession>A0A9D2GW07</accession>
<dbReference type="EMBL" id="DXAQ01000143">
    <property type="protein sequence ID" value="HIZ90204.1"/>
    <property type="molecule type" value="Genomic_DNA"/>
</dbReference>
<organism evidence="1 2">
    <name type="scientific">Candidatus Mucispirillum faecigallinarum</name>
    <dbReference type="NCBI Taxonomy" id="2838699"/>
    <lineage>
        <taxon>Bacteria</taxon>
        <taxon>Pseudomonadati</taxon>
        <taxon>Deferribacterota</taxon>
        <taxon>Deferribacteres</taxon>
        <taxon>Deferribacterales</taxon>
        <taxon>Mucispirillaceae</taxon>
        <taxon>Mucispirillum</taxon>
    </lineage>
</organism>
<dbReference type="InterPro" id="IPR004948">
    <property type="entry name" value="Nuc-triphosphatase_THEP1"/>
</dbReference>
<evidence type="ECO:0000313" key="2">
    <source>
        <dbReference type="Proteomes" id="UP000824176"/>
    </source>
</evidence>
<dbReference type="GO" id="GO:0017111">
    <property type="term" value="F:ribonucleoside triphosphate phosphatase activity"/>
    <property type="evidence" value="ECO:0007669"/>
    <property type="project" value="InterPro"/>
</dbReference>
<dbReference type="AlphaFoldDB" id="A0A9D2GW07"/>
<reference evidence="1" key="2">
    <citation type="submission" date="2021-04" db="EMBL/GenBank/DDBJ databases">
        <authorList>
            <person name="Gilroy R."/>
        </authorList>
    </citation>
    <scope>NUCLEOTIDE SEQUENCE</scope>
    <source>
        <strain evidence="1">ChiW4-1371</strain>
    </source>
</reference>
<dbReference type="SUPFAM" id="SSF52540">
    <property type="entry name" value="P-loop containing nucleoside triphosphate hydrolases"/>
    <property type="match status" value="1"/>
</dbReference>
<comment type="caution">
    <text evidence="1">The sequence shown here is derived from an EMBL/GenBank/DDBJ whole genome shotgun (WGS) entry which is preliminary data.</text>
</comment>
<reference evidence="1" key="1">
    <citation type="journal article" date="2021" name="PeerJ">
        <title>Extensive microbial diversity within the chicken gut microbiome revealed by metagenomics and culture.</title>
        <authorList>
            <person name="Gilroy R."/>
            <person name="Ravi A."/>
            <person name="Getino M."/>
            <person name="Pursley I."/>
            <person name="Horton D.L."/>
            <person name="Alikhan N.F."/>
            <person name="Baker D."/>
            <person name="Gharbi K."/>
            <person name="Hall N."/>
            <person name="Watson M."/>
            <person name="Adriaenssens E.M."/>
            <person name="Foster-Nyarko E."/>
            <person name="Jarju S."/>
            <person name="Secka A."/>
            <person name="Antonio M."/>
            <person name="Oren A."/>
            <person name="Chaudhuri R.R."/>
            <person name="La Ragione R."/>
            <person name="Hildebrand F."/>
            <person name="Pallen M.J."/>
        </authorList>
    </citation>
    <scope>NUCLEOTIDE SEQUENCE</scope>
    <source>
        <strain evidence="1">ChiW4-1371</strain>
    </source>
</reference>
<proteinExistence type="predicted"/>
<dbReference type="Gene3D" id="3.40.50.300">
    <property type="entry name" value="P-loop containing nucleotide triphosphate hydrolases"/>
    <property type="match status" value="1"/>
</dbReference>
<name>A0A9D2GW07_9BACT</name>
<sequence>MKHFIITGKKHAGKTQFSDNLREILALYGISVGGFLCTGTFKNGKRDSFFIKSLIDDKVELFADKNENNNNNNLSFGSFTFYKKGFLFAKHEYEKSILLKRNVIFIDEIGRWEIEGGGFRELFNKIPVFSSIAAVCRVDFADEINSLFFNNLAEIININDDILKCAEKIKNQSKGYMHYDKIK</sequence>
<dbReference type="InterPro" id="IPR027417">
    <property type="entry name" value="P-loop_NTPase"/>
</dbReference>
<evidence type="ECO:0008006" key="3">
    <source>
        <dbReference type="Google" id="ProtNLM"/>
    </source>
</evidence>
<dbReference type="Pfam" id="PF03266">
    <property type="entry name" value="NTPase_1"/>
    <property type="match status" value="1"/>
</dbReference>
<dbReference type="Proteomes" id="UP000824176">
    <property type="component" value="Unassembled WGS sequence"/>
</dbReference>
<protein>
    <recommendedName>
        <fullName evidence="3">NTPase</fullName>
    </recommendedName>
</protein>